<sequence>MSTACCPSEVLLLLRSARLDAQSAPQTELPTGNRGPCSTEGRLD</sequence>
<dbReference type="Proteomes" id="UP000234681">
    <property type="component" value="Chromosome 20"/>
</dbReference>
<evidence type="ECO:0000313" key="2">
    <source>
        <dbReference type="EMBL" id="EDL96856.1"/>
    </source>
</evidence>
<reference evidence="3" key="1">
    <citation type="submission" date="2005-09" db="EMBL/GenBank/DDBJ databases">
        <authorList>
            <person name="Mural R.J."/>
            <person name="Li P.W."/>
            <person name="Adams M.D."/>
            <person name="Amanatides P.G."/>
            <person name="Baden-Tillson H."/>
            <person name="Barnstead M."/>
            <person name="Chin S.H."/>
            <person name="Dew I."/>
            <person name="Evans C.A."/>
            <person name="Ferriera S."/>
            <person name="Flanigan M."/>
            <person name="Fosler C."/>
            <person name="Glodek A."/>
            <person name="Gu Z."/>
            <person name="Holt R.A."/>
            <person name="Jennings D."/>
            <person name="Kraft C.L."/>
            <person name="Lu F."/>
            <person name="Nguyen T."/>
            <person name="Nusskern D.R."/>
            <person name="Pfannkoch C.M."/>
            <person name="Sitter C."/>
            <person name="Sutton G.G."/>
            <person name="Venter J.C."/>
            <person name="Wang Z."/>
            <person name="Woodage T."/>
            <person name="Zheng X.H."/>
            <person name="Zhong F."/>
        </authorList>
    </citation>
    <scope>NUCLEOTIDE SEQUENCE [LARGE SCALE GENOMIC DNA]</scope>
    <source>
        <strain>BN</strain>
        <strain evidence="3">Sprague-Dawley</strain>
    </source>
</reference>
<feature type="region of interest" description="Disordered" evidence="1">
    <location>
        <begin position="21"/>
        <end position="44"/>
    </location>
</feature>
<proteinExistence type="predicted"/>
<name>A6JJJ0_RAT</name>
<accession>A6JJJ0</accession>
<dbReference type="AlphaFoldDB" id="A6JJJ0"/>
<protein>
    <submittedName>
        <fullName evidence="2">RCG60951</fullName>
    </submittedName>
</protein>
<evidence type="ECO:0000313" key="3">
    <source>
        <dbReference type="Proteomes" id="UP000234681"/>
    </source>
</evidence>
<gene>
    <name evidence="2" type="ORF">rCG_60951</name>
</gene>
<dbReference type="EMBL" id="CH473988">
    <property type="protein sequence ID" value="EDL96856.1"/>
    <property type="molecule type" value="Genomic_DNA"/>
</dbReference>
<organism evidence="2 3">
    <name type="scientific">Rattus norvegicus</name>
    <name type="common">Rat</name>
    <dbReference type="NCBI Taxonomy" id="10116"/>
    <lineage>
        <taxon>Eukaryota</taxon>
        <taxon>Metazoa</taxon>
        <taxon>Chordata</taxon>
        <taxon>Craniata</taxon>
        <taxon>Vertebrata</taxon>
        <taxon>Euteleostomi</taxon>
        <taxon>Mammalia</taxon>
        <taxon>Eutheria</taxon>
        <taxon>Euarchontoglires</taxon>
        <taxon>Glires</taxon>
        <taxon>Rodentia</taxon>
        <taxon>Myomorpha</taxon>
        <taxon>Muroidea</taxon>
        <taxon>Muridae</taxon>
        <taxon>Murinae</taxon>
        <taxon>Rattus</taxon>
    </lineage>
</organism>
<evidence type="ECO:0000256" key="1">
    <source>
        <dbReference type="SAM" id="MobiDB-lite"/>
    </source>
</evidence>